<evidence type="ECO:0000313" key="2">
    <source>
        <dbReference type="EMBL" id="RMX36844.1"/>
    </source>
</evidence>
<reference evidence="2 3" key="1">
    <citation type="journal article" date="2018" name="Sci. Rep.">
        <title>Comparative analysis of the Pocillopora damicornis genome highlights role of immune system in coral evolution.</title>
        <authorList>
            <person name="Cunning R."/>
            <person name="Bay R.A."/>
            <person name="Gillette P."/>
            <person name="Baker A.C."/>
            <person name="Traylor-Knowles N."/>
        </authorList>
    </citation>
    <scope>NUCLEOTIDE SEQUENCE [LARGE SCALE GENOMIC DNA]</scope>
    <source>
        <strain evidence="2">RSMAS</strain>
        <tissue evidence="2">Whole animal</tissue>
    </source>
</reference>
<accession>A0A3M6T6D3</accession>
<keyword evidence="3" id="KW-1185">Reference proteome</keyword>
<gene>
    <name evidence="2" type="ORF">pdam_00000994</name>
</gene>
<dbReference type="Proteomes" id="UP000275408">
    <property type="component" value="Unassembled WGS sequence"/>
</dbReference>
<sequence length="69" mass="7915">MWYGKRALTDKEGDARVVSGQDAEHRKKPPPEWQDLLQVCLDEEVDKRPDVPACHQKLAMLYQDTAPPI</sequence>
<comment type="caution">
    <text evidence="2">The sequence shown here is derived from an EMBL/GenBank/DDBJ whole genome shotgun (WGS) entry which is preliminary data.</text>
</comment>
<feature type="region of interest" description="Disordered" evidence="1">
    <location>
        <begin position="1"/>
        <end position="30"/>
    </location>
</feature>
<proteinExistence type="predicted"/>
<protein>
    <submittedName>
        <fullName evidence="2">Uncharacterized protein</fullName>
    </submittedName>
</protein>
<name>A0A3M6T6D3_POCDA</name>
<evidence type="ECO:0000256" key="1">
    <source>
        <dbReference type="SAM" id="MobiDB-lite"/>
    </source>
</evidence>
<evidence type="ECO:0000313" key="3">
    <source>
        <dbReference type="Proteomes" id="UP000275408"/>
    </source>
</evidence>
<dbReference type="EMBL" id="RCHS01004213">
    <property type="protein sequence ID" value="RMX36844.1"/>
    <property type="molecule type" value="Genomic_DNA"/>
</dbReference>
<dbReference type="AlphaFoldDB" id="A0A3M6T6D3"/>
<organism evidence="2 3">
    <name type="scientific">Pocillopora damicornis</name>
    <name type="common">Cauliflower coral</name>
    <name type="synonym">Millepora damicornis</name>
    <dbReference type="NCBI Taxonomy" id="46731"/>
    <lineage>
        <taxon>Eukaryota</taxon>
        <taxon>Metazoa</taxon>
        <taxon>Cnidaria</taxon>
        <taxon>Anthozoa</taxon>
        <taxon>Hexacorallia</taxon>
        <taxon>Scleractinia</taxon>
        <taxon>Astrocoeniina</taxon>
        <taxon>Pocilloporidae</taxon>
        <taxon>Pocillopora</taxon>
    </lineage>
</organism>